<feature type="transmembrane region" description="Helical" evidence="3">
    <location>
        <begin position="41"/>
        <end position="58"/>
    </location>
</feature>
<reference evidence="4" key="1">
    <citation type="submission" date="2021-12" db="EMBL/GenBank/DDBJ databases">
        <title>Comparative genomics, transcriptomics and evolutionary studies reveal genomic signatures of adaptation to plant cell wall in hemibiotrophic fungi.</title>
        <authorList>
            <consortium name="DOE Joint Genome Institute"/>
            <person name="Baroncelli R."/>
            <person name="Diaz J.F."/>
            <person name="Benocci T."/>
            <person name="Peng M."/>
            <person name="Battaglia E."/>
            <person name="Haridas S."/>
            <person name="Andreopoulos W."/>
            <person name="Labutti K."/>
            <person name="Pangilinan J."/>
            <person name="Floch G.L."/>
            <person name="Makela M.R."/>
            <person name="Henrissat B."/>
            <person name="Grigoriev I.V."/>
            <person name="Crouch J.A."/>
            <person name="De Vries R.P."/>
            <person name="Sukno S.A."/>
            <person name="Thon M.R."/>
        </authorList>
    </citation>
    <scope>NUCLEOTIDE SEQUENCE</scope>
    <source>
        <strain evidence="4">CBS 112980</strain>
    </source>
</reference>
<evidence type="ECO:0000313" key="4">
    <source>
        <dbReference type="EMBL" id="KAK1707507.1"/>
    </source>
</evidence>
<dbReference type="Gene3D" id="3.30.70.270">
    <property type="match status" value="1"/>
</dbReference>
<comment type="caution">
    <text evidence="4">The sequence shown here is derived from an EMBL/GenBank/DDBJ whole genome shotgun (WGS) entry which is preliminary data.</text>
</comment>
<comment type="subcellular location">
    <subcellularLocation>
        <location evidence="1">Mitochondrion</location>
    </subcellularLocation>
</comment>
<keyword evidence="3" id="KW-0812">Transmembrane</keyword>
<keyword evidence="3" id="KW-1133">Transmembrane helix</keyword>
<sequence length="112" mass="13757">FFRFYNFYKRFIKDYKYLAKLLIKLINKSIPFQFKIDYNNIFKILKLAFITVLIFYYSKLELPIYLKTNILDLIYTGALYPITFYLKTINSIELNYIIYNKKILIIVIYLEK</sequence>
<keyword evidence="5" id="KW-1185">Reference proteome</keyword>
<dbReference type="RefSeq" id="XP_060358044.1">
    <property type="nucleotide sequence ID" value="XM_060506612.1"/>
</dbReference>
<evidence type="ECO:0000313" key="5">
    <source>
        <dbReference type="Proteomes" id="UP001244207"/>
    </source>
</evidence>
<dbReference type="Proteomes" id="UP001244207">
    <property type="component" value="Unassembled WGS sequence"/>
</dbReference>
<keyword evidence="2" id="KW-0496">Mitochondrion</keyword>
<dbReference type="GeneID" id="85390511"/>
<proteinExistence type="predicted"/>
<evidence type="ECO:0000256" key="2">
    <source>
        <dbReference type="ARBA" id="ARBA00023128"/>
    </source>
</evidence>
<evidence type="ECO:0000256" key="1">
    <source>
        <dbReference type="ARBA" id="ARBA00004173"/>
    </source>
</evidence>
<gene>
    <name evidence="4" type="ORF">BDZ83DRAFT_593263</name>
</gene>
<protein>
    <submittedName>
        <fullName evidence="4">Uncharacterized protein</fullName>
    </submittedName>
</protein>
<dbReference type="InterPro" id="IPR043502">
    <property type="entry name" value="DNA/RNA_pol_sf"/>
</dbReference>
<feature type="non-terminal residue" evidence="4">
    <location>
        <position position="112"/>
    </location>
</feature>
<evidence type="ECO:0000256" key="3">
    <source>
        <dbReference type="SAM" id="Phobius"/>
    </source>
</evidence>
<dbReference type="AlphaFoldDB" id="A0AAD8X873"/>
<keyword evidence="3" id="KW-0472">Membrane</keyword>
<organism evidence="4 5">
    <name type="scientific">Glomerella acutata</name>
    <name type="common">Colletotrichum acutatum</name>
    <dbReference type="NCBI Taxonomy" id="27357"/>
    <lineage>
        <taxon>Eukaryota</taxon>
        <taxon>Fungi</taxon>
        <taxon>Dikarya</taxon>
        <taxon>Ascomycota</taxon>
        <taxon>Pezizomycotina</taxon>
        <taxon>Sordariomycetes</taxon>
        <taxon>Hypocreomycetidae</taxon>
        <taxon>Glomerellales</taxon>
        <taxon>Glomerellaceae</taxon>
        <taxon>Colletotrichum</taxon>
        <taxon>Colletotrichum acutatum species complex</taxon>
    </lineage>
</organism>
<accession>A0AAD8X873</accession>
<name>A0AAD8X873_GLOAC</name>
<dbReference type="GO" id="GO:0005739">
    <property type="term" value="C:mitochondrion"/>
    <property type="evidence" value="ECO:0007669"/>
    <property type="project" value="UniProtKB-SubCell"/>
</dbReference>
<dbReference type="EMBL" id="JAHMHS010000210">
    <property type="protein sequence ID" value="KAK1707507.1"/>
    <property type="molecule type" value="Genomic_DNA"/>
</dbReference>
<dbReference type="InterPro" id="IPR043128">
    <property type="entry name" value="Rev_trsase/Diguanyl_cyclase"/>
</dbReference>
<dbReference type="SUPFAM" id="SSF56672">
    <property type="entry name" value="DNA/RNA polymerases"/>
    <property type="match status" value="1"/>
</dbReference>